<dbReference type="PANTHER" id="PTHR11101">
    <property type="entry name" value="PHOSPHATE TRANSPORTER"/>
    <property type="match status" value="1"/>
</dbReference>
<comment type="caution">
    <text evidence="7">The sequence shown here is derived from an EMBL/GenBank/DDBJ whole genome shotgun (WGS) entry which is preliminary data.</text>
</comment>
<dbReference type="GO" id="GO:0035435">
    <property type="term" value="P:phosphate ion transmembrane transport"/>
    <property type="evidence" value="ECO:0007669"/>
    <property type="project" value="TreeGrafter"/>
</dbReference>
<dbReference type="InterPro" id="IPR001204">
    <property type="entry name" value="Phos_transporter"/>
</dbReference>
<name>A0A7C3Z9Q0_9BACT</name>
<dbReference type="PANTHER" id="PTHR11101:SF80">
    <property type="entry name" value="PHOSPHATE TRANSPORTER"/>
    <property type="match status" value="1"/>
</dbReference>
<sequence>MENQILIIAMVASGLFFGWTIGSHYTGATMGMAYGSGVIKSPLVATILIAVFVLLGATFESHNVVTTVGTGIIRGEDMTPLGAMVMMLTAALVTAANTWMKWPVSTSQLACFSVVGAALAMGAPVFWSTTIVFLCVTWVGTPIMAAILGYLFTHLTDWFRKGKSEKGDRILGYALLVACCYAAYTLGCDNTGNAVGVFFGLKLTTPMKAGFIGGIVMASGALTWGRPILEKVGKGIVQLDLSMGVGAKAAQSITAHTAAALGFPTSMNQALIGGVGGAGAARGLKTVDLAAMKEIVISWFLTPVVAGIVSFVLYSVLAYNLKIH</sequence>
<keyword evidence="4 6" id="KW-1133">Transmembrane helix</keyword>
<dbReference type="AlphaFoldDB" id="A0A7C3Z9Q0"/>
<feature type="transmembrane region" description="Helical" evidence="6">
    <location>
        <begin position="295"/>
        <end position="317"/>
    </location>
</feature>
<reference evidence="7" key="1">
    <citation type="journal article" date="2020" name="mSystems">
        <title>Genome- and Community-Level Interaction Insights into Carbon Utilization and Element Cycling Functions of Hydrothermarchaeota in Hydrothermal Sediment.</title>
        <authorList>
            <person name="Zhou Z."/>
            <person name="Liu Y."/>
            <person name="Xu W."/>
            <person name="Pan J."/>
            <person name="Luo Z.H."/>
            <person name="Li M."/>
        </authorList>
    </citation>
    <scope>NUCLEOTIDE SEQUENCE [LARGE SCALE GENOMIC DNA]</scope>
    <source>
        <strain evidence="7">SpSt-897</strain>
    </source>
</reference>
<feature type="transmembrane region" description="Helical" evidence="6">
    <location>
        <begin position="107"/>
        <end position="125"/>
    </location>
</feature>
<feature type="transmembrane region" description="Helical" evidence="6">
    <location>
        <begin position="170"/>
        <end position="187"/>
    </location>
</feature>
<evidence type="ECO:0000256" key="6">
    <source>
        <dbReference type="SAM" id="Phobius"/>
    </source>
</evidence>
<dbReference type="EMBL" id="DTMF01000122">
    <property type="protein sequence ID" value="HGF33653.1"/>
    <property type="molecule type" value="Genomic_DNA"/>
</dbReference>
<dbReference type="Pfam" id="PF01384">
    <property type="entry name" value="PHO4"/>
    <property type="match status" value="2"/>
</dbReference>
<evidence type="ECO:0000256" key="1">
    <source>
        <dbReference type="ARBA" id="ARBA00004141"/>
    </source>
</evidence>
<proteinExistence type="predicted"/>
<accession>A0A7C3Z9Q0</accession>
<dbReference type="GO" id="GO:0005315">
    <property type="term" value="F:phosphate transmembrane transporter activity"/>
    <property type="evidence" value="ECO:0007669"/>
    <property type="project" value="InterPro"/>
</dbReference>
<evidence type="ECO:0000313" key="7">
    <source>
        <dbReference type="EMBL" id="HGF33653.1"/>
    </source>
</evidence>
<protein>
    <submittedName>
        <fullName evidence="7">Inorganic phosphate transporter</fullName>
    </submittedName>
</protein>
<feature type="transmembrane region" description="Helical" evidence="6">
    <location>
        <begin position="38"/>
        <end position="59"/>
    </location>
</feature>
<keyword evidence="3 6" id="KW-0812">Transmembrane</keyword>
<feature type="transmembrane region" description="Helical" evidence="6">
    <location>
        <begin position="79"/>
        <end position="100"/>
    </location>
</feature>
<dbReference type="GO" id="GO:0016020">
    <property type="term" value="C:membrane"/>
    <property type="evidence" value="ECO:0007669"/>
    <property type="project" value="UniProtKB-SubCell"/>
</dbReference>
<keyword evidence="5 6" id="KW-0472">Membrane</keyword>
<evidence type="ECO:0000256" key="2">
    <source>
        <dbReference type="ARBA" id="ARBA00022448"/>
    </source>
</evidence>
<comment type="subcellular location">
    <subcellularLocation>
        <location evidence="1">Membrane</location>
        <topology evidence="1">Multi-pass membrane protein</topology>
    </subcellularLocation>
</comment>
<feature type="transmembrane region" description="Helical" evidence="6">
    <location>
        <begin position="6"/>
        <end position="26"/>
    </location>
</feature>
<feature type="transmembrane region" description="Helical" evidence="6">
    <location>
        <begin position="131"/>
        <end position="150"/>
    </location>
</feature>
<gene>
    <name evidence="7" type="ORF">ENW96_04580</name>
</gene>
<keyword evidence="2" id="KW-0813">Transport</keyword>
<organism evidence="7">
    <name type="scientific">Desulfobacca acetoxidans</name>
    <dbReference type="NCBI Taxonomy" id="60893"/>
    <lineage>
        <taxon>Bacteria</taxon>
        <taxon>Pseudomonadati</taxon>
        <taxon>Thermodesulfobacteriota</taxon>
        <taxon>Desulfobaccia</taxon>
        <taxon>Desulfobaccales</taxon>
        <taxon>Desulfobaccaceae</taxon>
        <taxon>Desulfobacca</taxon>
    </lineage>
</organism>
<evidence type="ECO:0000256" key="3">
    <source>
        <dbReference type="ARBA" id="ARBA00022692"/>
    </source>
</evidence>
<evidence type="ECO:0000256" key="5">
    <source>
        <dbReference type="ARBA" id="ARBA00023136"/>
    </source>
</evidence>
<evidence type="ECO:0000256" key="4">
    <source>
        <dbReference type="ARBA" id="ARBA00022989"/>
    </source>
</evidence>